<evidence type="ECO:0000259" key="1">
    <source>
        <dbReference type="PROSITE" id="PS51186"/>
    </source>
</evidence>
<dbReference type="PANTHER" id="PTHR43792">
    <property type="entry name" value="GNAT FAMILY, PUTATIVE (AFU_ORTHOLOGUE AFUA_3G00765)-RELATED-RELATED"/>
    <property type="match status" value="1"/>
</dbReference>
<dbReference type="InterPro" id="IPR000182">
    <property type="entry name" value="GNAT_dom"/>
</dbReference>
<keyword evidence="3" id="KW-1185">Reference proteome</keyword>
<dbReference type="CDD" id="cd04301">
    <property type="entry name" value="NAT_SF"/>
    <property type="match status" value="1"/>
</dbReference>
<feature type="domain" description="N-acetyltransferase" evidence="1">
    <location>
        <begin position="4"/>
        <end position="158"/>
    </location>
</feature>
<accession>A0ABW3TZM0</accession>
<dbReference type="EMBL" id="JBHTLT010000119">
    <property type="protein sequence ID" value="MFD1206286.1"/>
    <property type="molecule type" value="Genomic_DNA"/>
</dbReference>
<dbReference type="SUPFAM" id="SSF55729">
    <property type="entry name" value="Acyl-CoA N-acyltransferases (Nat)"/>
    <property type="match status" value="1"/>
</dbReference>
<dbReference type="RefSeq" id="WP_381481772.1">
    <property type="nucleotide sequence ID" value="NZ_JBHTLT010000119.1"/>
</dbReference>
<reference evidence="3" key="1">
    <citation type="journal article" date="2019" name="Int. J. Syst. Evol. Microbiol.">
        <title>The Global Catalogue of Microorganisms (GCM) 10K type strain sequencing project: providing services to taxonomists for standard genome sequencing and annotation.</title>
        <authorList>
            <consortium name="The Broad Institute Genomics Platform"/>
            <consortium name="The Broad Institute Genome Sequencing Center for Infectious Disease"/>
            <person name="Wu L."/>
            <person name="Ma J."/>
        </authorList>
    </citation>
    <scope>NUCLEOTIDE SEQUENCE [LARGE SCALE GENOMIC DNA]</scope>
    <source>
        <strain evidence="3">CCUG 53915</strain>
    </source>
</reference>
<organism evidence="2 3">
    <name type="scientific">Sporosarcina contaminans</name>
    <dbReference type="NCBI Taxonomy" id="633403"/>
    <lineage>
        <taxon>Bacteria</taxon>
        <taxon>Bacillati</taxon>
        <taxon>Bacillota</taxon>
        <taxon>Bacilli</taxon>
        <taxon>Bacillales</taxon>
        <taxon>Caryophanaceae</taxon>
        <taxon>Sporosarcina</taxon>
    </lineage>
</organism>
<proteinExistence type="predicted"/>
<sequence>MKKLKLEKYTNEDFEKYFGLVSDESVMAQITERAIPIDEAKVNYQKLLERNGRHELFGSYKVFDSNYIGLGHVTVNEDNPDEAEIGYMLLPAYWNKGYGTLIAGALIELAQRTNVKKLTAVIDPNNIPSRKILLKHGFTSKKVCEIGGLPGEIFGKFL</sequence>
<dbReference type="Pfam" id="PF13302">
    <property type="entry name" value="Acetyltransf_3"/>
    <property type="match status" value="1"/>
</dbReference>
<dbReference type="InterPro" id="IPR051531">
    <property type="entry name" value="N-acetyltransferase"/>
</dbReference>
<evidence type="ECO:0000313" key="2">
    <source>
        <dbReference type="EMBL" id="MFD1206286.1"/>
    </source>
</evidence>
<name>A0ABW3TZM0_9BACL</name>
<protein>
    <submittedName>
        <fullName evidence="2">GNAT family N-acetyltransferase</fullName>
    </submittedName>
</protein>
<comment type="caution">
    <text evidence="2">The sequence shown here is derived from an EMBL/GenBank/DDBJ whole genome shotgun (WGS) entry which is preliminary data.</text>
</comment>
<dbReference type="Gene3D" id="3.40.630.30">
    <property type="match status" value="1"/>
</dbReference>
<evidence type="ECO:0000313" key="3">
    <source>
        <dbReference type="Proteomes" id="UP001597231"/>
    </source>
</evidence>
<dbReference type="InterPro" id="IPR016181">
    <property type="entry name" value="Acyl_CoA_acyltransferase"/>
</dbReference>
<dbReference type="PROSITE" id="PS51186">
    <property type="entry name" value="GNAT"/>
    <property type="match status" value="1"/>
</dbReference>
<gene>
    <name evidence="2" type="ORF">ACFQ38_14400</name>
</gene>
<dbReference type="Proteomes" id="UP001597231">
    <property type="component" value="Unassembled WGS sequence"/>
</dbReference>
<dbReference type="PANTHER" id="PTHR43792:SF1">
    <property type="entry name" value="N-ACETYLTRANSFERASE DOMAIN-CONTAINING PROTEIN"/>
    <property type="match status" value="1"/>
</dbReference>